<feature type="non-terminal residue" evidence="2">
    <location>
        <position position="64"/>
    </location>
</feature>
<sequence>LNQFMQMSMSNYRSMEAFIKNLEIQVGQLAKQMAERPTSSFGANTKKNPKEECRAVLTRSQRRV</sequence>
<name>A0A0B2R5Y1_GLYSO</name>
<protein>
    <submittedName>
        <fullName evidence="2">Uncharacterized protein</fullName>
    </submittedName>
</protein>
<organism evidence="2">
    <name type="scientific">Glycine soja</name>
    <name type="common">Wild soybean</name>
    <dbReference type="NCBI Taxonomy" id="3848"/>
    <lineage>
        <taxon>Eukaryota</taxon>
        <taxon>Viridiplantae</taxon>
        <taxon>Streptophyta</taxon>
        <taxon>Embryophyta</taxon>
        <taxon>Tracheophyta</taxon>
        <taxon>Spermatophyta</taxon>
        <taxon>Magnoliopsida</taxon>
        <taxon>eudicotyledons</taxon>
        <taxon>Gunneridae</taxon>
        <taxon>Pentapetalae</taxon>
        <taxon>rosids</taxon>
        <taxon>fabids</taxon>
        <taxon>Fabales</taxon>
        <taxon>Fabaceae</taxon>
        <taxon>Papilionoideae</taxon>
        <taxon>50 kb inversion clade</taxon>
        <taxon>NPAAA clade</taxon>
        <taxon>indigoferoid/millettioid clade</taxon>
        <taxon>Phaseoleae</taxon>
        <taxon>Glycine</taxon>
        <taxon>Glycine subgen. Soja</taxon>
    </lineage>
</organism>
<feature type="non-terminal residue" evidence="2">
    <location>
        <position position="1"/>
    </location>
</feature>
<feature type="region of interest" description="Disordered" evidence="1">
    <location>
        <begin position="35"/>
        <end position="64"/>
    </location>
</feature>
<dbReference type="EMBL" id="KN653355">
    <property type="protein sequence ID" value="KHN27363.1"/>
    <property type="molecule type" value="Genomic_DNA"/>
</dbReference>
<evidence type="ECO:0000313" key="2">
    <source>
        <dbReference type="EMBL" id="KHN27363.1"/>
    </source>
</evidence>
<dbReference type="AlphaFoldDB" id="A0A0B2R5Y1"/>
<gene>
    <name evidence="2" type="ORF">glysoja_030627</name>
</gene>
<evidence type="ECO:0000256" key="1">
    <source>
        <dbReference type="SAM" id="MobiDB-lite"/>
    </source>
</evidence>
<reference evidence="2" key="1">
    <citation type="submission" date="2014-07" db="EMBL/GenBank/DDBJ databases">
        <title>Identification of a novel salt tolerance gene in wild soybean by whole-genome sequencing.</title>
        <authorList>
            <person name="Lam H.-M."/>
            <person name="Qi X."/>
            <person name="Li M.-W."/>
            <person name="Liu X."/>
            <person name="Xie M."/>
            <person name="Ni M."/>
            <person name="Xu X."/>
        </authorList>
    </citation>
    <scope>NUCLEOTIDE SEQUENCE [LARGE SCALE GENOMIC DNA]</scope>
    <source>
        <tissue evidence="2">Root</tissue>
    </source>
</reference>
<feature type="compositionally biased region" description="Polar residues" evidence="1">
    <location>
        <begin position="37"/>
        <end position="46"/>
    </location>
</feature>
<accession>A0A0B2R5Y1</accession>
<proteinExistence type="predicted"/>
<dbReference type="Proteomes" id="UP000053555">
    <property type="component" value="Unassembled WGS sequence"/>
</dbReference>